<dbReference type="SUPFAM" id="SSF55961">
    <property type="entry name" value="Bet v1-like"/>
    <property type="match status" value="1"/>
</dbReference>
<evidence type="ECO:0000313" key="2">
    <source>
        <dbReference type="EMBL" id="PXY95042.1"/>
    </source>
</evidence>
<dbReference type="EMBL" id="CP009056">
    <property type="protein sequence ID" value="AJA45647.1"/>
    <property type="molecule type" value="Genomic_DNA"/>
</dbReference>
<reference evidence="2 4" key="2">
    <citation type="submission" date="2018-05" db="EMBL/GenBank/DDBJ databases">
        <title>Reference genomes for bee gut microbiota database.</title>
        <authorList>
            <person name="Ellegaard K.M."/>
        </authorList>
    </citation>
    <scope>NUCLEOTIDE SEQUENCE [LARGE SCALE GENOMIC DNA]</scope>
    <source>
        <strain evidence="2 4">ESL0167</strain>
    </source>
</reference>
<dbReference type="Proteomes" id="UP000247838">
    <property type="component" value="Unassembled WGS sequence"/>
</dbReference>
<dbReference type="Proteomes" id="UP000030901">
    <property type="component" value="Chromosome"/>
</dbReference>
<dbReference type="KEGG" id="fpp:FPB0191_01831"/>
<evidence type="ECO:0000313" key="1">
    <source>
        <dbReference type="EMBL" id="AJA45647.1"/>
    </source>
</evidence>
<gene>
    <name evidence="2" type="ORF">DKK76_08615</name>
    <name evidence="1" type="ORF">FPB0191_01831</name>
</gene>
<dbReference type="RefSeq" id="WP_039105501.1">
    <property type="nucleotide sequence ID" value="NZ_CAMLJH010000009.1"/>
</dbReference>
<proteinExistence type="predicted"/>
<dbReference type="AlphaFoldDB" id="A0A0A7S478"/>
<sequence length="143" mass="16599">MKKISISFELPTVSMPHKIWPYFTDFSLRKLWETDLEEFTITGEMKSGVNGLFKLENMPAMKVVLSTVLINRELTERFDIPDIGALFFSHQIIEYSDNKYAIKAVIELEPTVELSNKVCYDFLKNISNDIIDKAFLLKELVEK</sequence>
<protein>
    <recommendedName>
        <fullName evidence="5">Polyketide cyclase / dehydrase and lipid transport</fullName>
    </recommendedName>
</protein>
<dbReference type="EMBL" id="QGLM01000017">
    <property type="protein sequence ID" value="PXY95042.1"/>
    <property type="molecule type" value="Genomic_DNA"/>
</dbReference>
<organism evidence="1 3">
    <name type="scientific">Frischella perrara</name>
    <dbReference type="NCBI Taxonomy" id="1267021"/>
    <lineage>
        <taxon>Bacteria</taxon>
        <taxon>Pseudomonadati</taxon>
        <taxon>Pseudomonadota</taxon>
        <taxon>Gammaproteobacteria</taxon>
        <taxon>Orbales</taxon>
        <taxon>Orbaceae</taxon>
        <taxon>Frischella</taxon>
    </lineage>
</organism>
<dbReference type="Gene3D" id="3.30.530.20">
    <property type="match status" value="1"/>
</dbReference>
<evidence type="ECO:0000313" key="3">
    <source>
        <dbReference type="Proteomes" id="UP000030901"/>
    </source>
</evidence>
<keyword evidence="3" id="KW-1185">Reference proteome</keyword>
<dbReference type="OrthoDB" id="7058942at2"/>
<dbReference type="HOGENOM" id="CLU_141027_1_1_6"/>
<reference evidence="1 3" key="1">
    <citation type="journal article" date="2014" name="Appl. Environ. Microbiol.">
        <title>Gut symbionts from distinct hosts exhibit genotoxic activity via divergent colibactin biosynthetic pathways.</title>
        <authorList>
            <person name="Engel P."/>
            <person name="Vizcaino M.I."/>
            <person name="Crawford J.M."/>
        </authorList>
    </citation>
    <scope>NUCLEOTIDE SEQUENCE [LARGE SCALE GENOMIC DNA]</scope>
    <source>
        <strain evidence="1 3">PEB0191</strain>
    </source>
</reference>
<evidence type="ECO:0000313" key="4">
    <source>
        <dbReference type="Proteomes" id="UP000247838"/>
    </source>
</evidence>
<dbReference type="InterPro" id="IPR023393">
    <property type="entry name" value="START-like_dom_sf"/>
</dbReference>
<name>A0A0A7S478_FRIPE</name>
<evidence type="ECO:0008006" key="5">
    <source>
        <dbReference type="Google" id="ProtNLM"/>
    </source>
</evidence>
<accession>A0A0A7S478</accession>